<dbReference type="EMBL" id="UINC01136362">
    <property type="protein sequence ID" value="SVD21079.1"/>
    <property type="molecule type" value="Genomic_DNA"/>
</dbReference>
<proteinExistence type="predicted"/>
<accession>A0A382TG22</accession>
<reference evidence="1" key="1">
    <citation type="submission" date="2018-05" db="EMBL/GenBank/DDBJ databases">
        <authorList>
            <person name="Lanie J.A."/>
            <person name="Ng W.-L."/>
            <person name="Kazmierczak K.M."/>
            <person name="Andrzejewski T.M."/>
            <person name="Davidsen T.M."/>
            <person name="Wayne K.J."/>
            <person name="Tettelin H."/>
            <person name="Glass J.I."/>
            <person name="Rusch D."/>
            <person name="Podicherti R."/>
            <person name="Tsui H.-C.T."/>
            <person name="Winkler M.E."/>
        </authorList>
    </citation>
    <scope>NUCLEOTIDE SEQUENCE</scope>
</reference>
<sequence length="281" mass="33124">CSLFSQQDSVVKIFSTDLMRTNILTGKPKDSIKKNQAHFRAVYYPSGELKYIEFVPANWDKGRRKKAKSTSRLKLYYEKWNPKNQELLTGLTKKETMGKPHYRATLDDKGLVRDVDYYNRHGKMLWTFHMSWEDDGKSTQYDIEFYSSRNLSELNQELFAPDLSTIRPGWIARYNFNNAGITKAVHILDQFENLYYYYEFQYGKNGLKSKYFRSDSTLVGSHTVRFDKNKKPSRITYYNENGIMKNAIAYEYPDDVEMVISQFNSKGEVIERRIIAKKEIN</sequence>
<gene>
    <name evidence="1" type="ORF">METZ01_LOCUS373933</name>
</gene>
<feature type="non-terminal residue" evidence="1">
    <location>
        <position position="1"/>
    </location>
</feature>
<protein>
    <submittedName>
        <fullName evidence="1">Uncharacterized protein</fullName>
    </submittedName>
</protein>
<evidence type="ECO:0000313" key="1">
    <source>
        <dbReference type="EMBL" id="SVD21079.1"/>
    </source>
</evidence>
<dbReference type="AlphaFoldDB" id="A0A382TG22"/>
<name>A0A382TG22_9ZZZZ</name>
<organism evidence="1">
    <name type="scientific">marine metagenome</name>
    <dbReference type="NCBI Taxonomy" id="408172"/>
    <lineage>
        <taxon>unclassified sequences</taxon>
        <taxon>metagenomes</taxon>
        <taxon>ecological metagenomes</taxon>
    </lineage>
</organism>